<reference evidence="1 2" key="1">
    <citation type="journal article" date="2011" name="Proc. Natl. Acad. Sci. U.S.A.">
        <title>Niche of harmful alga Aureococcus anophagefferens revealed through ecogenomics.</title>
        <authorList>
            <person name="Gobler C.J."/>
            <person name="Berry D.L."/>
            <person name="Dyhrman S.T."/>
            <person name="Wilhelm S.W."/>
            <person name="Salamov A."/>
            <person name="Lobanov A.V."/>
            <person name="Zhang Y."/>
            <person name="Collier J.L."/>
            <person name="Wurch L.L."/>
            <person name="Kustka A.B."/>
            <person name="Dill B.D."/>
            <person name="Shah M."/>
            <person name="VerBerkmoes N.C."/>
            <person name="Kuo A."/>
            <person name="Terry A."/>
            <person name="Pangilinan J."/>
            <person name="Lindquist E.A."/>
            <person name="Lucas S."/>
            <person name="Paulsen I.T."/>
            <person name="Hattenrath-Lehmann T.K."/>
            <person name="Talmage S.C."/>
            <person name="Walker E.A."/>
            <person name="Koch F."/>
            <person name="Burson A.M."/>
            <person name="Marcoval M.A."/>
            <person name="Tang Y.Z."/>
            <person name="Lecleir G.R."/>
            <person name="Coyne K.J."/>
            <person name="Berg G.M."/>
            <person name="Bertrand E.M."/>
            <person name="Saito M.A."/>
            <person name="Gladyshev V.N."/>
            <person name="Grigoriev I.V."/>
        </authorList>
    </citation>
    <scope>NUCLEOTIDE SEQUENCE [LARGE SCALE GENOMIC DNA]</scope>
    <source>
        <strain evidence="2">CCMP 1984</strain>
    </source>
</reference>
<dbReference type="EMBL" id="GL833161">
    <property type="protein sequence ID" value="EGB03785.1"/>
    <property type="molecule type" value="Genomic_DNA"/>
</dbReference>
<dbReference type="KEGG" id="aaf:AURANDRAFT_67734"/>
<dbReference type="RefSeq" id="XP_009041515.1">
    <property type="nucleotide sequence ID" value="XM_009043267.1"/>
</dbReference>
<organism evidence="2">
    <name type="scientific">Aureococcus anophagefferens</name>
    <name type="common">Harmful bloom alga</name>
    <dbReference type="NCBI Taxonomy" id="44056"/>
    <lineage>
        <taxon>Eukaryota</taxon>
        <taxon>Sar</taxon>
        <taxon>Stramenopiles</taxon>
        <taxon>Ochrophyta</taxon>
        <taxon>Pelagophyceae</taxon>
        <taxon>Pelagomonadales</taxon>
        <taxon>Pelagomonadaceae</taxon>
        <taxon>Aureococcus</taxon>
    </lineage>
</organism>
<proteinExistence type="predicted"/>
<sequence length="151" mass="16878">MKELCAADDWPHRVELRAPLGDFADAAAAREWYAQQFESINPKYLYRYDPEQFSGPPRFYTGDEDLDLVQLFTEIRARRMADQTSMALLQVTSSLGGAKPRASGVERRLRSVQARATGSPLPRADQAVVDATVANRASEAAATYRDRRAVK</sequence>
<name>F0YM80_AURAN</name>
<dbReference type="Proteomes" id="UP000002729">
    <property type="component" value="Unassembled WGS sequence"/>
</dbReference>
<dbReference type="GeneID" id="20226404"/>
<protein>
    <submittedName>
        <fullName evidence="1">Uncharacterized protein</fullName>
    </submittedName>
</protein>
<gene>
    <name evidence="1" type="ORF">AURANDRAFT_67734</name>
</gene>
<keyword evidence="2" id="KW-1185">Reference proteome</keyword>
<dbReference type="InParanoid" id="F0YM80"/>
<evidence type="ECO:0000313" key="1">
    <source>
        <dbReference type="EMBL" id="EGB03785.1"/>
    </source>
</evidence>
<accession>F0YM80</accession>
<evidence type="ECO:0000313" key="2">
    <source>
        <dbReference type="Proteomes" id="UP000002729"/>
    </source>
</evidence>
<dbReference type="AlphaFoldDB" id="F0YM80"/>